<proteinExistence type="predicted"/>
<dbReference type="PANTHER" id="PTHR43792">
    <property type="entry name" value="GNAT FAMILY, PUTATIVE (AFU_ORTHOLOGUE AFUA_3G00765)-RELATED-RELATED"/>
    <property type="match status" value="1"/>
</dbReference>
<dbReference type="SUPFAM" id="SSF55729">
    <property type="entry name" value="Acyl-CoA N-acyltransferases (Nat)"/>
    <property type="match status" value="1"/>
</dbReference>
<sequence>MAYEAETPRLYLERLSIDKHFEDFWEMWTDPRSMVWSTQAPKRTAEEAKEWMLLQLPNEKNPNIDKFALLLKPSPANPQPWLNAKGEPKAIGVVGTNRDSPQGLETGYCINIAYWGHGYASEGFAAFLKLFWALEERQNVGFLVAKADPENFASARILEKSRARKGELLTGIWKRKLEDGQEQERDLICWIVDRPGIEERKAKDGEKTDPVRATSGT</sequence>
<dbReference type="InterPro" id="IPR051531">
    <property type="entry name" value="N-acetyltransferase"/>
</dbReference>
<dbReference type="Pfam" id="PF13302">
    <property type="entry name" value="Acetyltransf_3"/>
    <property type="match status" value="1"/>
</dbReference>
<accession>A0A0C3DQR8</accession>
<dbReference type="PANTHER" id="PTHR43792:SF1">
    <property type="entry name" value="N-ACETYLTRANSFERASE DOMAIN-CONTAINING PROTEIN"/>
    <property type="match status" value="1"/>
</dbReference>
<keyword evidence="3" id="KW-1185">Reference proteome</keyword>
<dbReference type="OrthoDB" id="4072826at2759"/>
<organism evidence="2 3">
    <name type="scientific">Oidiodendron maius (strain Zn)</name>
    <dbReference type="NCBI Taxonomy" id="913774"/>
    <lineage>
        <taxon>Eukaryota</taxon>
        <taxon>Fungi</taxon>
        <taxon>Dikarya</taxon>
        <taxon>Ascomycota</taxon>
        <taxon>Pezizomycotina</taxon>
        <taxon>Leotiomycetes</taxon>
        <taxon>Leotiomycetes incertae sedis</taxon>
        <taxon>Myxotrichaceae</taxon>
        <taxon>Oidiodendron</taxon>
    </lineage>
</organism>
<dbReference type="InterPro" id="IPR000182">
    <property type="entry name" value="GNAT_dom"/>
</dbReference>
<dbReference type="Gene3D" id="3.40.630.30">
    <property type="match status" value="1"/>
</dbReference>
<reference evidence="2 3" key="1">
    <citation type="submission" date="2014-04" db="EMBL/GenBank/DDBJ databases">
        <authorList>
            <consortium name="DOE Joint Genome Institute"/>
            <person name="Kuo A."/>
            <person name="Martino E."/>
            <person name="Perotto S."/>
            <person name="Kohler A."/>
            <person name="Nagy L.G."/>
            <person name="Floudas D."/>
            <person name="Copeland A."/>
            <person name="Barry K.W."/>
            <person name="Cichocki N."/>
            <person name="Veneault-Fourrey C."/>
            <person name="LaButti K."/>
            <person name="Lindquist E.A."/>
            <person name="Lipzen A."/>
            <person name="Lundell T."/>
            <person name="Morin E."/>
            <person name="Murat C."/>
            <person name="Sun H."/>
            <person name="Tunlid A."/>
            <person name="Henrissat B."/>
            <person name="Grigoriev I.V."/>
            <person name="Hibbett D.S."/>
            <person name="Martin F."/>
            <person name="Nordberg H.P."/>
            <person name="Cantor M.N."/>
            <person name="Hua S.X."/>
        </authorList>
    </citation>
    <scope>NUCLEOTIDE SEQUENCE [LARGE SCALE GENOMIC DNA]</scope>
    <source>
        <strain evidence="2 3">Zn</strain>
    </source>
</reference>
<dbReference type="Proteomes" id="UP000054321">
    <property type="component" value="Unassembled WGS sequence"/>
</dbReference>
<evidence type="ECO:0000313" key="2">
    <source>
        <dbReference type="EMBL" id="KIN04393.1"/>
    </source>
</evidence>
<protein>
    <recommendedName>
        <fullName evidence="1">N-acetyltransferase domain-containing protein</fullName>
    </recommendedName>
</protein>
<reference evidence="3" key="2">
    <citation type="submission" date="2015-01" db="EMBL/GenBank/DDBJ databases">
        <title>Evolutionary Origins and Diversification of the Mycorrhizal Mutualists.</title>
        <authorList>
            <consortium name="DOE Joint Genome Institute"/>
            <consortium name="Mycorrhizal Genomics Consortium"/>
            <person name="Kohler A."/>
            <person name="Kuo A."/>
            <person name="Nagy L.G."/>
            <person name="Floudas D."/>
            <person name="Copeland A."/>
            <person name="Barry K.W."/>
            <person name="Cichocki N."/>
            <person name="Veneault-Fourrey C."/>
            <person name="LaButti K."/>
            <person name="Lindquist E.A."/>
            <person name="Lipzen A."/>
            <person name="Lundell T."/>
            <person name="Morin E."/>
            <person name="Murat C."/>
            <person name="Riley R."/>
            <person name="Ohm R."/>
            <person name="Sun H."/>
            <person name="Tunlid A."/>
            <person name="Henrissat B."/>
            <person name="Grigoriev I.V."/>
            <person name="Hibbett D.S."/>
            <person name="Martin F."/>
        </authorList>
    </citation>
    <scope>NUCLEOTIDE SEQUENCE [LARGE SCALE GENOMIC DNA]</scope>
    <source>
        <strain evidence="3">Zn</strain>
    </source>
</reference>
<dbReference type="InParanoid" id="A0A0C3DQR8"/>
<dbReference type="AlphaFoldDB" id="A0A0C3DQR8"/>
<evidence type="ECO:0000313" key="3">
    <source>
        <dbReference type="Proteomes" id="UP000054321"/>
    </source>
</evidence>
<gene>
    <name evidence="2" type="ORF">OIDMADRAFT_191347</name>
</gene>
<dbReference type="InterPro" id="IPR016181">
    <property type="entry name" value="Acyl_CoA_acyltransferase"/>
</dbReference>
<dbReference type="HOGENOM" id="CLU_013985_24_1_1"/>
<dbReference type="GO" id="GO:0016747">
    <property type="term" value="F:acyltransferase activity, transferring groups other than amino-acyl groups"/>
    <property type="evidence" value="ECO:0007669"/>
    <property type="project" value="InterPro"/>
</dbReference>
<dbReference type="EMBL" id="KN832872">
    <property type="protein sequence ID" value="KIN04393.1"/>
    <property type="molecule type" value="Genomic_DNA"/>
</dbReference>
<feature type="domain" description="N-acetyltransferase" evidence="1">
    <location>
        <begin position="9"/>
        <end position="161"/>
    </location>
</feature>
<name>A0A0C3DQR8_OIDMZ</name>
<evidence type="ECO:0000259" key="1">
    <source>
        <dbReference type="Pfam" id="PF13302"/>
    </source>
</evidence>